<keyword evidence="4" id="KW-0862">Zinc</keyword>
<accession>A0AAU9JI13</accession>
<feature type="compositionally biased region" description="Polar residues" evidence="8">
    <location>
        <begin position="9"/>
        <end position="26"/>
    </location>
</feature>
<gene>
    <name evidence="10" type="ORF">BSTOLATCC_MIC28629</name>
</gene>
<organism evidence="10 11">
    <name type="scientific">Blepharisma stoltei</name>
    <dbReference type="NCBI Taxonomy" id="1481888"/>
    <lineage>
        <taxon>Eukaryota</taxon>
        <taxon>Sar</taxon>
        <taxon>Alveolata</taxon>
        <taxon>Ciliophora</taxon>
        <taxon>Postciliodesmatophora</taxon>
        <taxon>Heterotrichea</taxon>
        <taxon>Heterotrichida</taxon>
        <taxon>Blepharismidae</taxon>
        <taxon>Blepharisma</taxon>
    </lineage>
</organism>
<proteinExistence type="predicted"/>
<feature type="compositionally biased region" description="Low complexity" evidence="8">
    <location>
        <begin position="1523"/>
        <end position="1532"/>
    </location>
</feature>
<dbReference type="Pfam" id="PF13831">
    <property type="entry name" value="PHD_2"/>
    <property type="match status" value="1"/>
</dbReference>
<dbReference type="PANTHER" id="PTHR46174">
    <property type="entry name" value="CXXC-TYPE ZINC FINGER PROTEIN 1"/>
    <property type="match status" value="1"/>
</dbReference>
<comment type="caution">
    <text evidence="10">The sequence shown here is derived from an EMBL/GenBank/DDBJ whole genome shotgun (WGS) entry which is preliminary data.</text>
</comment>
<evidence type="ECO:0000313" key="10">
    <source>
        <dbReference type="EMBL" id="CAG9321344.1"/>
    </source>
</evidence>
<dbReference type="InterPro" id="IPR037869">
    <property type="entry name" value="Spp1/CFP1"/>
</dbReference>
<evidence type="ECO:0000259" key="9">
    <source>
        <dbReference type="PROSITE" id="PS50016"/>
    </source>
</evidence>
<feature type="compositionally biased region" description="Low complexity" evidence="8">
    <location>
        <begin position="2005"/>
        <end position="2023"/>
    </location>
</feature>
<feature type="compositionally biased region" description="Polar residues" evidence="8">
    <location>
        <begin position="1590"/>
        <end position="1600"/>
    </location>
</feature>
<dbReference type="GO" id="GO:0008270">
    <property type="term" value="F:zinc ion binding"/>
    <property type="evidence" value="ECO:0007669"/>
    <property type="project" value="UniProtKB-KW"/>
</dbReference>
<feature type="compositionally biased region" description="Basic and acidic residues" evidence="8">
    <location>
        <begin position="2052"/>
        <end position="2066"/>
    </location>
</feature>
<evidence type="ECO:0000256" key="7">
    <source>
        <dbReference type="SAM" id="Coils"/>
    </source>
</evidence>
<feature type="region of interest" description="Disordered" evidence="8">
    <location>
        <begin position="1"/>
        <end position="26"/>
    </location>
</feature>
<feature type="domain" description="PHD-type" evidence="9">
    <location>
        <begin position="197"/>
        <end position="249"/>
    </location>
</feature>
<dbReference type="InterPro" id="IPR001965">
    <property type="entry name" value="Znf_PHD"/>
</dbReference>
<dbReference type="InterPro" id="IPR011011">
    <property type="entry name" value="Znf_FYVE_PHD"/>
</dbReference>
<evidence type="ECO:0000256" key="8">
    <source>
        <dbReference type="SAM" id="MobiDB-lite"/>
    </source>
</evidence>
<keyword evidence="7" id="KW-0175">Coiled coil</keyword>
<name>A0AAU9JI13_9CILI</name>
<feature type="coiled-coil region" evidence="7">
    <location>
        <begin position="1134"/>
        <end position="1192"/>
    </location>
</feature>
<dbReference type="SUPFAM" id="SSF57903">
    <property type="entry name" value="FYVE/PHD zinc finger"/>
    <property type="match status" value="2"/>
</dbReference>
<dbReference type="PROSITE" id="PS50016">
    <property type="entry name" value="ZF_PHD_2"/>
    <property type="match status" value="1"/>
</dbReference>
<feature type="region of interest" description="Disordered" evidence="8">
    <location>
        <begin position="1473"/>
        <end position="1547"/>
    </location>
</feature>
<protein>
    <recommendedName>
        <fullName evidence="9">PHD-type domain-containing protein</fullName>
    </recommendedName>
</protein>
<evidence type="ECO:0000256" key="3">
    <source>
        <dbReference type="ARBA" id="ARBA00022771"/>
    </source>
</evidence>
<feature type="coiled-coil region" evidence="7">
    <location>
        <begin position="1025"/>
        <end position="1052"/>
    </location>
</feature>
<evidence type="ECO:0000256" key="4">
    <source>
        <dbReference type="ARBA" id="ARBA00022833"/>
    </source>
</evidence>
<sequence length="2066" mass="237171">MAVVYPPGSSLTKLTSNQDNSLSNPSSSDAICQVCYGKNPNNLKKVEFAMPIHTCKTCDLTVHKACYGISPSAEAMFFCDRCIEVGPHVTVSCEICHQVNGALKKSGEKWVHVTCALFSRFTHIVDWLEMKPDAIRSSDADQFCNECNQIGHDTFKCDECEKRSHALCMLQKGTWNMSGLLQKRTEVYCEEHVEGNEEYCFCGKGYVEGAQYMICCDNCDTWYHGDCIGITAQVGDTIEQFVCKFCEQWNSTAKKLLKEDATDKKSNAKVSKQFVNFKLKDWLLLARIVFKRANKALEERSKIEDMEEVMEFAAKLPFEVAILSNLNAKLHNAKILIGRANSLLDKIHEYLEENEIKDIQEVITEARTIGVHIPHVTKEMPFLMKNEIKAIEDELKLAEDWDAKFLNIMKPIPPADLQVHLHEADGLSIKTPAMKTALEKWKDYSRWFSQSQSFLNPAEKNALPTIEQINEHICNGDLHISSYVDIADVKQSLHAKISQAENWHSQAAAAVSTKISQQLINQLINDAQSLICKFPELDLLEKRAHINQKINETLNKKHREEDLEILLKDAYEFDTDDELIQLVTFKIQSIKEIKERVHEALQGENNSSDLYLKLLEELKNEKTELLEEKQQIEDKIKSLQWIEQVNEIFDELDKSAEDVPAKKKKGNEIDTLKSLIGKAEKIIYKDAKTDGYLEELAFRLWELEFKRFDMCDEISLEQLQDLKIRASYLKTRQPESLIQFQSISKEVDESVAFFENLAQTDISEIFSGNVIELKQNLEFYKNKLENQGIIFPEKYNKFLAWDKWINWSLAAESLFFSSEKPSIDKLYDLNLEVIPLGISNEIPSVKKLTEEIANYENWLYRYTSYSSTRRAFSKPGLEVKNYLKLISEKPKLTNLQLQDLLQSARSLRTCCDQEILIMEQDLKRLELWTSKELIFAGRPYEELLIDCKKSYDEFIESEGCKEFYATIKEYFFENFIEHENFGIKLSSLEWNFRAQGILQQKGRILEEVWEEVYGVIEQLDKKILDESTLEKIKRLQQIKQQIEEEVRKIKNFVPQGEIKALTFEELDILYDKISTSKIILKDENFVKNLLEKTRNFSQRFNDMITNKASIEEFKAFQDDIEKHPISISEFSSKLKDILNKANNITLRMRILKENAGKNKMDKAKVEQFLLEYNNTEVKLEDADILIEELERGNQILAEGFEIVEKPDATMEELNSISGRLNNLHIHMGQEEKNLKIKIWKLRVTLSQGIKVSFPILQGWLNEGLQMKDPSLADSIEKLEGLVAKGEIYKERLAACSSLEEIQEIEKEAESLPFDLAHSFIEHKTRINLGGGKKESKSSETVPSKHSAQTDDPVPYNDPARMSQITAIEKTIIHDINYDWHKHMGKAKRYAVRLEDIIFKNHHGSKYRKTIDRMIRIIKRYQEFEGFSKKLSKGDITADELSVLNPKEAKEVKVIKRLFDGEPKICLTINKSKLTESDNPESGQPVKKPKLTPKQEVPQVSPQPAQIPKISPKPVSKEPPKPIATPAPLIKTTPKPPPPKPTPKPVSDFKVTNLISEIEANKKNQSKSLIVKNEISQPQLASEKYRAPQHLSDSSAVSRSTAADEEWRELSKFRLEHSGFTTTSGDKQIPQKRAPEAIDQLPPKRSKYERNQEGRFSSEEEEEEEDKEPSKKELETNKEKSEEYSVLELAKKNDYAKKHKKKGKLYDPFSVPAPKNKAPVGSLLKVWSGKLEYGKHFINVVMHSVDNIESFQKMPQLGSKISVQGRTKQDELEVYISQNASGSVSKLIATAWIEPTESNERDFSDLARDLTGKGRSAVIRIDNSLTIYLTSLNESFQSFLSSVRININRKIDETVVPHISTKEKLGCILFFKKTAMSSSSYINPDVIVKIEPASMPEIDDLPEKEQEMSPITDEEENPNSSNDQLPKALQDILLELKKNPGDQSQILNNLQQAISTMNPQELAPNNSEINDLISAIKEQVKQESQQKQQPAVQNVNQFLSQNFQLPPQRQQPGYMYMPQQNYMYPPQPIYPPGQYYQGQPPPQPPAQYYRPPSPERKHDDPRRQNRY</sequence>
<dbReference type="Gene3D" id="3.30.40.10">
    <property type="entry name" value="Zinc/RING finger domain, C3HC4 (zinc finger)"/>
    <property type="match status" value="1"/>
</dbReference>
<evidence type="ECO:0000256" key="6">
    <source>
        <dbReference type="PROSITE-ProRule" id="PRU00146"/>
    </source>
</evidence>
<feature type="region of interest" description="Disordered" evidence="8">
    <location>
        <begin position="1328"/>
        <end position="1357"/>
    </location>
</feature>
<keyword evidence="2" id="KW-0479">Metal-binding</keyword>
<dbReference type="InterPro" id="IPR013637">
    <property type="entry name" value="Lys_sp_deMease-like_dom"/>
</dbReference>
<dbReference type="Pfam" id="PF13832">
    <property type="entry name" value="zf-HC5HC2H_2"/>
    <property type="match status" value="1"/>
</dbReference>
<feature type="compositionally biased region" description="Basic and acidic residues" evidence="8">
    <location>
        <begin position="1667"/>
        <end position="1681"/>
    </location>
</feature>
<dbReference type="PANTHER" id="PTHR46174:SF1">
    <property type="entry name" value="CXXC-TYPE ZINC FINGER PROTEIN 1"/>
    <property type="match status" value="1"/>
</dbReference>
<feature type="compositionally biased region" description="Basic and acidic residues" evidence="8">
    <location>
        <begin position="1645"/>
        <end position="1657"/>
    </location>
</feature>
<feature type="compositionally biased region" description="Pro residues" evidence="8">
    <location>
        <begin position="1533"/>
        <end position="1543"/>
    </location>
</feature>
<dbReference type="GO" id="GO:0045893">
    <property type="term" value="P:positive regulation of DNA-templated transcription"/>
    <property type="evidence" value="ECO:0007669"/>
    <property type="project" value="TreeGrafter"/>
</dbReference>
<keyword evidence="11" id="KW-1185">Reference proteome</keyword>
<dbReference type="Gene3D" id="2.60.120.650">
    <property type="entry name" value="Cupin"/>
    <property type="match status" value="1"/>
</dbReference>
<keyword evidence="3 6" id="KW-0863">Zinc-finger</keyword>
<evidence type="ECO:0000256" key="2">
    <source>
        <dbReference type="ARBA" id="ARBA00022723"/>
    </source>
</evidence>
<feature type="compositionally biased region" description="Basic and acidic residues" evidence="8">
    <location>
        <begin position="1607"/>
        <end position="1616"/>
    </location>
</feature>
<reference evidence="10" key="1">
    <citation type="submission" date="2021-09" db="EMBL/GenBank/DDBJ databases">
        <authorList>
            <consortium name="AG Swart"/>
            <person name="Singh M."/>
            <person name="Singh A."/>
            <person name="Seah K."/>
            <person name="Emmerich C."/>
        </authorList>
    </citation>
    <scope>NUCLEOTIDE SEQUENCE</scope>
    <source>
        <strain evidence="10">ATCC30299</strain>
    </source>
</reference>
<dbReference type="GO" id="GO:0048188">
    <property type="term" value="C:Set1C/COMPASS complex"/>
    <property type="evidence" value="ECO:0007669"/>
    <property type="project" value="InterPro"/>
</dbReference>
<dbReference type="InterPro" id="IPR019786">
    <property type="entry name" value="Zinc_finger_PHD-type_CS"/>
</dbReference>
<dbReference type="SMART" id="SM00249">
    <property type="entry name" value="PHD"/>
    <property type="match status" value="3"/>
</dbReference>
<feature type="coiled-coil region" evidence="7">
    <location>
        <begin position="608"/>
        <end position="642"/>
    </location>
</feature>
<dbReference type="EMBL" id="CAJZBQ010000028">
    <property type="protein sequence ID" value="CAG9321344.1"/>
    <property type="molecule type" value="Genomic_DNA"/>
</dbReference>
<evidence type="ECO:0000256" key="5">
    <source>
        <dbReference type="ARBA" id="ARBA00023242"/>
    </source>
</evidence>
<evidence type="ECO:0000256" key="1">
    <source>
        <dbReference type="ARBA" id="ARBA00004123"/>
    </source>
</evidence>
<feature type="region of interest" description="Disordered" evidence="8">
    <location>
        <begin position="1578"/>
        <end position="1681"/>
    </location>
</feature>
<keyword evidence="5" id="KW-0539">Nucleus</keyword>
<dbReference type="Proteomes" id="UP001162131">
    <property type="component" value="Unassembled WGS sequence"/>
</dbReference>
<dbReference type="InterPro" id="IPR013083">
    <property type="entry name" value="Znf_RING/FYVE/PHD"/>
</dbReference>
<evidence type="ECO:0000313" key="11">
    <source>
        <dbReference type="Proteomes" id="UP001162131"/>
    </source>
</evidence>
<feature type="region of interest" description="Disordered" evidence="8">
    <location>
        <begin position="1894"/>
        <end position="1923"/>
    </location>
</feature>
<dbReference type="InterPro" id="IPR019787">
    <property type="entry name" value="Znf_PHD-finger"/>
</dbReference>
<comment type="subcellular location">
    <subcellularLocation>
        <location evidence="1">Nucleus</location>
    </subcellularLocation>
</comment>
<dbReference type="Pfam" id="PF08429">
    <property type="entry name" value="PLU-1"/>
    <property type="match status" value="1"/>
</dbReference>
<feature type="region of interest" description="Disordered" evidence="8">
    <location>
        <begin position="2005"/>
        <end position="2066"/>
    </location>
</feature>
<dbReference type="PROSITE" id="PS01359">
    <property type="entry name" value="ZF_PHD_1"/>
    <property type="match status" value="1"/>
</dbReference>